<evidence type="ECO:0000256" key="11">
    <source>
        <dbReference type="ARBA" id="ARBA00023180"/>
    </source>
</evidence>
<keyword evidence="13" id="KW-0449">Lipoprotein</keyword>
<evidence type="ECO:0000259" key="19">
    <source>
        <dbReference type="PROSITE" id="PS50262"/>
    </source>
</evidence>
<evidence type="ECO:0000256" key="9">
    <source>
        <dbReference type="ARBA" id="ARBA00023157"/>
    </source>
</evidence>
<evidence type="ECO:0000256" key="15">
    <source>
        <dbReference type="ARBA" id="ARBA00031093"/>
    </source>
</evidence>
<evidence type="ECO:0000256" key="1">
    <source>
        <dbReference type="ARBA" id="ARBA00004651"/>
    </source>
</evidence>
<evidence type="ECO:0000256" key="6">
    <source>
        <dbReference type="ARBA" id="ARBA00023040"/>
    </source>
</evidence>
<dbReference type="OrthoDB" id="5987936at2759"/>
<keyword evidence="21" id="KW-1185">Reference proteome</keyword>
<evidence type="ECO:0000256" key="2">
    <source>
        <dbReference type="ARBA" id="ARBA00019090"/>
    </source>
</evidence>
<accession>A0A3Q2XUA4</accession>
<feature type="transmembrane region" description="Helical" evidence="18">
    <location>
        <begin position="123"/>
        <end position="144"/>
    </location>
</feature>
<keyword evidence="12 16" id="KW-0807">Transducer</keyword>
<dbReference type="InterPro" id="IPR009126">
    <property type="entry name" value="Cholcskin_rcpt"/>
</dbReference>
<evidence type="ECO:0000313" key="21">
    <source>
        <dbReference type="Proteomes" id="UP000264820"/>
    </source>
</evidence>
<dbReference type="STRING" id="109280.ENSHCOP00000007827"/>
<comment type="subcellular location">
    <subcellularLocation>
        <location evidence="1">Cell membrane</location>
        <topology evidence="1">Multi-pass membrane protein</topology>
    </subcellularLocation>
</comment>
<keyword evidence="5 18" id="KW-1133">Transmembrane helix</keyword>
<feature type="compositionally biased region" description="Basic residues" evidence="17">
    <location>
        <begin position="421"/>
        <end position="431"/>
    </location>
</feature>
<protein>
    <recommendedName>
        <fullName evidence="2">Gastrin/cholecystokinin type B receptor</fullName>
    </recommendedName>
    <alternativeName>
        <fullName evidence="15">Cholecystokinin-2 receptor</fullName>
    </alternativeName>
</protein>
<evidence type="ECO:0000256" key="10">
    <source>
        <dbReference type="ARBA" id="ARBA00023170"/>
    </source>
</evidence>
<dbReference type="GO" id="GO:0008188">
    <property type="term" value="F:neuropeptide receptor activity"/>
    <property type="evidence" value="ECO:0007669"/>
    <property type="project" value="TreeGrafter"/>
</dbReference>
<feature type="domain" description="G-protein coupled receptors family 1 profile" evidence="19">
    <location>
        <begin position="65"/>
        <end position="373"/>
    </location>
</feature>
<proteinExistence type="inferred from homology"/>
<feature type="compositionally biased region" description="Basic and acidic residues" evidence="17">
    <location>
        <begin position="432"/>
        <end position="444"/>
    </location>
</feature>
<dbReference type="InterPro" id="IPR017452">
    <property type="entry name" value="GPCR_Rhodpsn_7TM"/>
</dbReference>
<dbReference type="InterPro" id="IPR000276">
    <property type="entry name" value="GPCR_Rhodpsn"/>
</dbReference>
<dbReference type="SMART" id="SM01381">
    <property type="entry name" value="7TM_GPCR_Srsx"/>
    <property type="match status" value="1"/>
</dbReference>
<feature type="transmembrane region" description="Helical" evidence="18">
    <location>
        <begin position="165"/>
        <end position="185"/>
    </location>
</feature>
<keyword evidence="7 18" id="KW-0472">Membrane</keyword>
<dbReference type="RefSeq" id="XP_019714013.1">
    <property type="nucleotide sequence ID" value="XM_019858454.1"/>
</dbReference>
<keyword evidence="8" id="KW-0564">Palmitate</keyword>
<feature type="transmembrane region" description="Helical" evidence="18">
    <location>
        <begin position="315"/>
        <end position="335"/>
    </location>
</feature>
<dbReference type="GeneTree" id="ENSGT01150000286926"/>
<evidence type="ECO:0000256" key="13">
    <source>
        <dbReference type="ARBA" id="ARBA00023288"/>
    </source>
</evidence>
<evidence type="ECO:0000256" key="8">
    <source>
        <dbReference type="ARBA" id="ARBA00023139"/>
    </source>
</evidence>
<dbReference type="PROSITE" id="PS50262">
    <property type="entry name" value="G_PROTEIN_RECEP_F1_2"/>
    <property type="match status" value="1"/>
</dbReference>
<name>A0A3Q2XUA4_HIPCM</name>
<keyword evidence="4 16" id="KW-0812">Transmembrane</keyword>
<keyword evidence="10 16" id="KW-0675">Receptor</keyword>
<evidence type="ECO:0000256" key="5">
    <source>
        <dbReference type="ARBA" id="ARBA00022989"/>
    </source>
</evidence>
<evidence type="ECO:0000313" key="20">
    <source>
        <dbReference type="Ensembl" id="ENSHCOP00000007827.1"/>
    </source>
</evidence>
<evidence type="ECO:0000256" key="18">
    <source>
        <dbReference type="SAM" id="Phobius"/>
    </source>
</evidence>
<feature type="transmembrane region" description="Helical" evidence="18">
    <location>
        <begin position="214"/>
        <end position="239"/>
    </location>
</feature>
<comment type="function">
    <text evidence="14">Receptor for gastrin and cholecystokinin. The CCK-B receptors occur throughout the central nervous system where they modulate anxiety, analgesia, arousal, and neuroleptic activity. This receptor mediates its action by association with G proteins that activate a phosphatidylinositol-calcium second messenger system.</text>
</comment>
<feature type="transmembrane region" description="Helical" evidence="18">
    <location>
        <begin position="85"/>
        <end position="111"/>
    </location>
</feature>
<dbReference type="KEGG" id="hcq:109508458"/>
<dbReference type="Gene3D" id="1.20.1070.10">
    <property type="entry name" value="Rhodopsin 7-helix transmembrane proteins"/>
    <property type="match status" value="1"/>
</dbReference>
<dbReference type="GO" id="GO:0005886">
    <property type="term" value="C:plasma membrane"/>
    <property type="evidence" value="ECO:0007669"/>
    <property type="project" value="UniProtKB-SubCell"/>
</dbReference>
<dbReference type="SUPFAM" id="SSF81321">
    <property type="entry name" value="Family A G protein-coupled receptor-like"/>
    <property type="match status" value="1"/>
</dbReference>
<dbReference type="PANTHER" id="PTHR24238:SF75">
    <property type="entry name" value="CHOLECYSTOKININ-LIKE RECEPTOR AT 17D1-RELATED"/>
    <property type="match status" value="1"/>
</dbReference>
<keyword evidence="6 16" id="KW-0297">G-protein coupled receptor</keyword>
<dbReference type="Proteomes" id="UP000264820">
    <property type="component" value="Unplaced"/>
</dbReference>
<organism evidence="20 21">
    <name type="scientific">Hippocampus comes</name>
    <name type="common">Tiger tail seahorse</name>
    <dbReference type="NCBI Taxonomy" id="109280"/>
    <lineage>
        <taxon>Eukaryota</taxon>
        <taxon>Metazoa</taxon>
        <taxon>Chordata</taxon>
        <taxon>Craniata</taxon>
        <taxon>Vertebrata</taxon>
        <taxon>Euteleostomi</taxon>
        <taxon>Actinopterygii</taxon>
        <taxon>Neopterygii</taxon>
        <taxon>Teleostei</taxon>
        <taxon>Neoteleostei</taxon>
        <taxon>Acanthomorphata</taxon>
        <taxon>Syngnathiaria</taxon>
        <taxon>Syngnathiformes</taxon>
        <taxon>Syngnathoidei</taxon>
        <taxon>Syngnathidae</taxon>
        <taxon>Hippocampus</taxon>
    </lineage>
</organism>
<dbReference type="Pfam" id="PF00001">
    <property type="entry name" value="7tm_1"/>
    <property type="match status" value="1"/>
</dbReference>
<evidence type="ECO:0000256" key="14">
    <source>
        <dbReference type="ARBA" id="ARBA00025402"/>
    </source>
</evidence>
<keyword evidence="9" id="KW-1015">Disulfide bond</keyword>
<dbReference type="Ensembl" id="ENSHCOT00000001346.1">
    <property type="protein sequence ID" value="ENSHCOP00000007827.1"/>
    <property type="gene ID" value="ENSHCOG00000009933.1"/>
</dbReference>
<dbReference type="PANTHER" id="PTHR24238">
    <property type="entry name" value="G-PROTEIN COUPLED RECEPTOR"/>
    <property type="match status" value="1"/>
</dbReference>
<dbReference type="PRINTS" id="PR01822">
    <property type="entry name" value="CCYSTOKININR"/>
</dbReference>
<evidence type="ECO:0000256" key="7">
    <source>
        <dbReference type="ARBA" id="ARBA00023136"/>
    </source>
</evidence>
<evidence type="ECO:0000256" key="12">
    <source>
        <dbReference type="ARBA" id="ARBA00023224"/>
    </source>
</evidence>
<comment type="similarity">
    <text evidence="16">Belongs to the G-protein coupled receptor 1 family.</text>
</comment>
<evidence type="ECO:0000256" key="16">
    <source>
        <dbReference type="RuleBase" id="RU000688"/>
    </source>
</evidence>
<dbReference type="InterPro" id="IPR000314">
    <property type="entry name" value="Gastrin_rcpt"/>
</dbReference>
<evidence type="ECO:0000256" key="17">
    <source>
        <dbReference type="SAM" id="MobiDB-lite"/>
    </source>
</evidence>
<sequence>MDAFTVHEMLNSTEMSALLCKWGVSNFSGCGEPSRVSTADMGVKDLNGAVRVFLYCVIFLISVVGNSLIITVLSRNRRMRTVTNLFLLSLAVSDLMVSLVCIPFTLIPNLMRTFVFSDITCKMVMYFMGVSVSVSTYNLVAIALERYSAICRPLTSRTWQTKSHALKVISATWLTSLSLMLPYAYSSTLTPFNRRNNTGGFMCRMTWSNGNLLAYWYVSLLLLLFLLPGAVMLTAYGLISVELYKGIRFELSNRTSARDRPASFGSLRASDGDGCYLHLKKKNGSQGIGNPGAYATVGRVGLRSNTANLLAKKRVVRMLLVIVCLFFVCWTPIFVVNAWKAFDSRLVSRLTGAPISFIHLLSYTSTCVNPIVYCFMNKRFRQGMVTTFSSLQLKARVIDIWTQIIEAKWYEGPEESALHKRQERRKQKRQQKRLEKRQMKDQRRLARRGVPSATPLVAENVQEASQPIPEQVLEQLPGDVLEQVLEQLPQLNTEPSAEQIGETFVELYIDPYPEQNVEQTPEQNAEQNSQGALGGLTKYISFTSIRSLLPPELV</sequence>
<dbReference type="PRINTS" id="PR00527">
    <property type="entry name" value="GASTRINR"/>
</dbReference>
<dbReference type="GO" id="GO:0015054">
    <property type="term" value="F:gastrin receptor activity"/>
    <property type="evidence" value="ECO:0007669"/>
    <property type="project" value="InterPro"/>
</dbReference>
<evidence type="ECO:0000256" key="3">
    <source>
        <dbReference type="ARBA" id="ARBA00022475"/>
    </source>
</evidence>
<dbReference type="PROSITE" id="PS00237">
    <property type="entry name" value="G_PROTEIN_RECEP_F1_1"/>
    <property type="match status" value="1"/>
</dbReference>
<dbReference type="GeneID" id="109508458"/>
<keyword evidence="11" id="KW-0325">Glycoprotein</keyword>
<feature type="transmembrane region" description="Helical" evidence="18">
    <location>
        <begin position="52"/>
        <end position="73"/>
    </location>
</feature>
<feature type="region of interest" description="Disordered" evidence="17">
    <location>
        <begin position="418"/>
        <end position="451"/>
    </location>
</feature>
<dbReference type="PRINTS" id="PR00237">
    <property type="entry name" value="GPCRRHODOPSN"/>
</dbReference>
<dbReference type="AlphaFoldDB" id="A0A3Q2XUA4"/>
<keyword evidence="3" id="KW-1003">Cell membrane</keyword>
<evidence type="ECO:0000256" key="4">
    <source>
        <dbReference type="ARBA" id="ARBA00022692"/>
    </source>
</evidence>
<feature type="transmembrane region" description="Helical" evidence="18">
    <location>
        <begin position="355"/>
        <end position="376"/>
    </location>
</feature>
<reference evidence="20" key="2">
    <citation type="submission" date="2025-09" db="UniProtKB">
        <authorList>
            <consortium name="Ensembl"/>
        </authorList>
    </citation>
    <scope>IDENTIFICATION</scope>
</reference>
<reference evidence="20" key="1">
    <citation type="submission" date="2025-08" db="UniProtKB">
        <authorList>
            <consortium name="Ensembl"/>
        </authorList>
    </citation>
    <scope>IDENTIFICATION</scope>
</reference>